<sequence length="85" mass="10012">MLQLTEINTTDSEDKLICLCKAINWLKRQIKTNEFSGVTGRNIIYGGKTIYPHIFYTHQAKSLFYDKVIWKQDFLFNSVYEPFSP</sequence>
<dbReference type="EMBL" id="AAXDPX010000002">
    <property type="protein sequence ID" value="EGO6677248.1"/>
    <property type="molecule type" value="Genomic_DNA"/>
</dbReference>
<evidence type="ECO:0000313" key="1">
    <source>
        <dbReference type="EMBL" id="EGO6677248.1"/>
    </source>
</evidence>
<dbReference type="AlphaFoldDB" id="A0AAN3PUV0"/>
<accession>A0AAN3PUV0</accession>
<dbReference type="Proteomes" id="UP000600030">
    <property type="component" value="Unassembled WGS sequence"/>
</dbReference>
<protein>
    <submittedName>
        <fullName evidence="1">Uncharacterized protein</fullName>
    </submittedName>
</protein>
<gene>
    <name evidence="1" type="ORF">GTP92_02715</name>
</gene>
<proteinExistence type="predicted"/>
<reference evidence="1" key="1">
    <citation type="submission" date="2020-01" db="EMBL/GenBank/DDBJ databases">
        <authorList>
            <consortium name="GenomeTrakr network: Whole genome sequencing for foodborne pathogen traceback"/>
        </authorList>
    </citation>
    <scope>NUCLEOTIDE SEQUENCE</scope>
    <source>
        <strain evidence="1">PSU-2311</strain>
    </source>
</reference>
<organism evidence="1 2">
    <name type="scientific">Escherichia coli</name>
    <dbReference type="NCBI Taxonomy" id="562"/>
    <lineage>
        <taxon>Bacteria</taxon>
        <taxon>Pseudomonadati</taxon>
        <taxon>Pseudomonadota</taxon>
        <taxon>Gammaproteobacteria</taxon>
        <taxon>Enterobacterales</taxon>
        <taxon>Enterobacteriaceae</taxon>
        <taxon>Escherichia</taxon>
    </lineage>
</organism>
<evidence type="ECO:0000313" key="2">
    <source>
        <dbReference type="Proteomes" id="UP000600030"/>
    </source>
</evidence>
<name>A0AAN3PUV0_ECOLX</name>
<comment type="caution">
    <text evidence="1">The sequence shown here is derived from an EMBL/GenBank/DDBJ whole genome shotgun (WGS) entry which is preliminary data.</text>
</comment>